<keyword evidence="1" id="KW-0812">Transmembrane</keyword>
<dbReference type="AlphaFoldDB" id="A0A318Y6Q4"/>
<proteinExistence type="predicted"/>
<feature type="transmembrane region" description="Helical" evidence="1">
    <location>
        <begin position="62"/>
        <end position="85"/>
    </location>
</feature>
<sequence length="111" mass="12278">MKSCSLYTQFNSPYDLFPNSLSAAVSNSHPLIPAVSVRTLYPYQICFDSNLLACSLSLLPAWSLPFCLMIFMLMALLTLAIFSLFPHCFQTQAVFGLSHLAAFADTHGFMS</sequence>
<reference evidence="2" key="1">
    <citation type="submission" date="2016-12" db="EMBL/GenBank/DDBJ databases">
        <title>The genomes of Aspergillus section Nigri reveals drivers in fungal speciation.</title>
        <authorList>
            <consortium name="DOE Joint Genome Institute"/>
            <person name="Vesth T.C."/>
            <person name="Nybo J."/>
            <person name="Theobald S."/>
            <person name="Brandl J."/>
            <person name="Frisvad J.C."/>
            <person name="Nielsen K.F."/>
            <person name="Lyhne E.K."/>
            <person name="Kogle M.E."/>
            <person name="Kuo A."/>
            <person name="Riley R."/>
            <person name="Clum A."/>
            <person name="Nolan M."/>
            <person name="Lipzen A."/>
            <person name="Salamov A."/>
            <person name="Henrissat B."/>
            <person name="Wiebenga A."/>
            <person name="De Vries R.P."/>
            <person name="Grigoriev I.V."/>
            <person name="Mortensen U.H."/>
            <person name="Andersen M.R."/>
            <person name="Baker S.E."/>
        </authorList>
    </citation>
    <scope>NUCLEOTIDE SEQUENCE [LARGE SCALE GENOMIC DNA]</scope>
    <source>
        <strain evidence="2">CBS 115656</strain>
    </source>
</reference>
<evidence type="ECO:0000256" key="1">
    <source>
        <dbReference type="SAM" id="Phobius"/>
    </source>
</evidence>
<evidence type="ECO:0000313" key="2">
    <source>
        <dbReference type="EMBL" id="PYH29995.1"/>
    </source>
</evidence>
<keyword evidence="3" id="KW-1185">Reference proteome</keyword>
<dbReference type="EMBL" id="KZ821485">
    <property type="protein sequence ID" value="PYH29995.1"/>
    <property type="molecule type" value="Genomic_DNA"/>
</dbReference>
<dbReference type="RefSeq" id="XP_025475473.1">
    <property type="nucleotide sequence ID" value="XM_025618334.1"/>
</dbReference>
<keyword evidence="1" id="KW-0472">Membrane</keyword>
<keyword evidence="1" id="KW-1133">Transmembrane helix</keyword>
<gene>
    <name evidence="2" type="ORF">BO87DRAFT_170201</name>
</gene>
<evidence type="ECO:0000313" key="3">
    <source>
        <dbReference type="Proteomes" id="UP000247647"/>
    </source>
</evidence>
<dbReference type="GeneID" id="37120790"/>
<organism evidence="2 3">
    <name type="scientific">Aspergillus neoniger (strain CBS 115656)</name>
    <dbReference type="NCBI Taxonomy" id="1448310"/>
    <lineage>
        <taxon>Eukaryota</taxon>
        <taxon>Fungi</taxon>
        <taxon>Dikarya</taxon>
        <taxon>Ascomycota</taxon>
        <taxon>Pezizomycotina</taxon>
        <taxon>Eurotiomycetes</taxon>
        <taxon>Eurotiomycetidae</taxon>
        <taxon>Eurotiales</taxon>
        <taxon>Aspergillaceae</taxon>
        <taxon>Aspergillus</taxon>
        <taxon>Aspergillus subgen. Circumdati</taxon>
    </lineage>
</organism>
<protein>
    <submittedName>
        <fullName evidence="2">Uncharacterized protein</fullName>
    </submittedName>
</protein>
<accession>A0A318Y6Q4</accession>
<name>A0A318Y6Q4_ASPNB</name>
<dbReference type="Proteomes" id="UP000247647">
    <property type="component" value="Unassembled WGS sequence"/>
</dbReference>